<keyword evidence="6" id="KW-1185">Reference proteome</keyword>
<organism evidence="5 6">
    <name type="scientific">Syntrophaceticus schinkii</name>
    <dbReference type="NCBI Taxonomy" id="499207"/>
    <lineage>
        <taxon>Bacteria</taxon>
        <taxon>Bacillati</taxon>
        <taxon>Bacillota</taxon>
        <taxon>Clostridia</taxon>
        <taxon>Thermoanaerobacterales</taxon>
        <taxon>Thermoanaerobacterales Family III. Incertae Sedis</taxon>
        <taxon>Syntrophaceticus</taxon>
    </lineage>
</organism>
<sequence length="113" mass="12322">MADCIFCKIAKHELGSDSVYEDNEFLAFRDVNPAAPTHVLLIPKKHVSSLLDEGAEQKLLGKMMALVPRLAKELGLADDGFRVVINTGQEGGQTVDHLHIHILGGRALQWPPG</sequence>
<dbReference type="Pfam" id="PF01230">
    <property type="entry name" value="HIT"/>
    <property type="match status" value="1"/>
</dbReference>
<dbReference type="InterPro" id="IPR019808">
    <property type="entry name" value="Histidine_triad_CS"/>
</dbReference>
<proteinExistence type="predicted"/>
<feature type="short sequence motif" description="Histidine triad motif" evidence="2 3">
    <location>
        <begin position="97"/>
        <end position="101"/>
    </location>
</feature>
<dbReference type="RefSeq" id="WP_044665908.1">
    <property type="nucleotide sequence ID" value="NZ_CDRZ01000272.1"/>
</dbReference>
<dbReference type="InterPro" id="IPR001310">
    <property type="entry name" value="Histidine_triad_HIT"/>
</dbReference>
<dbReference type="InterPro" id="IPR036265">
    <property type="entry name" value="HIT-like_sf"/>
</dbReference>
<dbReference type="InterPro" id="IPR011146">
    <property type="entry name" value="HIT-like"/>
</dbReference>
<dbReference type="CDD" id="cd01276">
    <property type="entry name" value="PKCI_related"/>
    <property type="match status" value="1"/>
</dbReference>
<evidence type="ECO:0000256" key="3">
    <source>
        <dbReference type="PROSITE-ProRule" id="PRU00464"/>
    </source>
</evidence>
<dbReference type="PROSITE" id="PS51084">
    <property type="entry name" value="HIT_2"/>
    <property type="match status" value="1"/>
</dbReference>
<evidence type="ECO:0000313" key="5">
    <source>
        <dbReference type="EMBL" id="CEO90099.1"/>
    </source>
</evidence>
<evidence type="ECO:0000256" key="1">
    <source>
        <dbReference type="PIRSR" id="PIRSR601310-1"/>
    </source>
</evidence>
<dbReference type="SUPFAM" id="SSF54197">
    <property type="entry name" value="HIT-like"/>
    <property type="match status" value="1"/>
</dbReference>
<dbReference type="GO" id="GO:0003824">
    <property type="term" value="F:catalytic activity"/>
    <property type="evidence" value="ECO:0007669"/>
    <property type="project" value="InterPro"/>
</dbReference>
<protein>
    <submittedName>
        <fullName evidence="5">Uncharacterized HIT-like protein aq_141</fullName>
    </submittedName>
</protein>
<dbReference type="PROSITE" id="PS00892">
    <property type="entry name" value="HIT_1"/>
    <property type="match status" value="1"/>
</dbReference>
<evidence type="ECO:0000256" key="2">
    <source>
        <dbReference type="PIRSR" id="PIRSR601310-3"/>
    </source>
</evidence>
<evidence type="ECO:0000259" key="4">
    <source>
        <dbReference type="PROSITE" id="PS51084"/>
    </source>
</evidence>
<feature type="domain" description="HIT" evidence="4">
    <location>
        <begin position="5"/>
        <end position="113"/>
    </location>
</feature>
<dbReference type="EMBL" id="CDRZ01000272">
    <property type="protein sequence ID" value="CEO90099.1"/>
    <property type="molecule type" value="Genomic_DNA"/>
</dbReference>
<dbReference type="OrthoDB" id="9784774at2"/>
<gene>
    <name evidence="5" type="ORF">SSCH_720012</name>
</gene>
<dbReference type="PANTHER" id="PTHR23089">
    <property type="entry name" value="HISTIDINE TRIAD HIT PROTEIN"/>
    <property type="match status" value="1"/>
</dbReference>
<dbReference type="PRINTS" id="PR00332">
    <property type="entry name" value="HISTRIAD"/>
</dbReference>
<evidence type="ECO:0000313" key="6">
    <source>
        <dbReference type="Proteomes" id="UP000046155"/>
    </source>
</evidence>
<dbReference type="AlphaFoldDB" id="A0A0B7MHI7"/>
<reference evidence="6" key="1">
    <citation type="submission" date="2015-01" db="EMBL/GenBank/DDBJ databases">
        <authorList>
            <person name="Manzoor Shahid"/>
            <person name="Zubair Saima"/>
        </authorList>
    </citation>
    <scope>NUCLEOTIDE SEQUENCE [LARGE SCALE GENOMIC DNA]</scope>
    <source>
        <strain evidence="6">Sp3</strain>
    </source>
</reference>
<dbReference type="Gene3D" id="3.30.428.10">
    <property type="entry name" value="HIT-like"/>
    <property type="match status" value="1"/>
</dbReference>
<name>A0A0B7MHI7_9FIRM</name>
<dbReference type="Proteomes" id="UP000046155">
    <property type="component" value="Unassembled WGS sequence"/>
</dbReference>
<feature type="active site" description="Tele-AMP-histidine intermediate" evidence="1">
    <location>
        <position position="99"/>
    </location>
</feature>
<accession>A0A0B7MHI7</accession>